<reference evidence="11" key="1">
    <citation type="journal article" date="2019" name="Int. J. Syst. Evol. Microbiol.">
        <title>The Global Catalogue of Microorganisms (GCM) 10K type strain sequencing project: providing services to taxonomists for standard genome sequencing and annotation.</title>
        <authorList>
            <consortium name="The Broad Institute Genomics Platform"/>
            <consortium name="The Broad Institute Genome Sequencing Center for Infectious Disease"/>
            <person name="Wu L."/>
            <person name="Ma J."/>
        </authorList>
    </citation>
    <scope>NUCLEOTIDE SEQUENCE [LARGE SCALE GENOMIC DNA]</scope>
    <source>
        <strain evidence="11">CECT 8288</strain>
    </source>
</reference>
<evidence type="ECO:0000256" key="4">
    <source>
        <dbReference type="ARBA" id="ARBA00022679"/>
    </source>
</evidence>
<accession>A0ABV7WMW1</accession>
<keyword evidence="4 9" id="KW-0808">Transferase</keyword>
<keyword evidence="6 9" id="KW-0418">Kinase</keyword>
<evidence type="ECO:0000313" key="11">
    <source>
        <dbReference type="Proteomes" id="UP001595710"/>
    </source>
</evidence>
<sequence length="182" mass="20001">MTVLTDILKPTTLKIVVMGVSGCGKSAIAAELAKRLGVEYVDGDHYHAESSIEKMSRGIPLTDEDRLAWLQTLNGVIQKKDGLVLACSALTPMYRSLLKEGNQQVTFIYLHGSIELIWSRMRERVNHYFAGRKLLESQFDTLIEPNADEAIAISIDQPIERIVESALAALSGSASAKRGETL</sequence>
<dbReference type="SUPFAM" id="SSF52540">
    <property type="entry name" value="P-loop containing nucleoside triphosphate hydrolases"/>
    <property type="match status" value="1"/>
</dbReference>
<dbReference type="InterPro" id="IPR006001">
    <property type="entry name" value="Therm_gnt_kin"/>
</dbReference>
<dbReference type="NCBIfam" id="TIGR01313">
    <property type="entry name" value="therm_gnt_kin"/>
    <property type="match status" value="1"/>
</dbReference>
<dbReference type="CDD" id="cd02021">
    <property type="entry name" value="GntK"/>
    <property type="match status" value="1"/>
</dbReference>
<evidence type="ECO:0000256" key="5">
    <source>
        <dbReference type="ARBA" id="ARBA00022741"/>
    </source>
</evidence>
<name>A0ABV7WMW1_9GAMM</name>
<dbReference type="InterPro" id="IPR031322">
    <property type="entry name" value="Shikimate/glucono_kinase"/>
</dbReference>
<evidence type="ECO:0000256" key="9">
    <source>
        <dbReference type="RuleBase" id="RU363066"/>
    </source>
</evidence>
<comment type="catalytic activity">
    <reaction evidence="8 9">
        <text>D-gluconate + ATP = 6-phospho-D-gluconate + ADP + H(+)</text>
        <dbReference type="Rhea" id="RHEA:19433"/>
        <dbReference type="ChEBI" id="CHEBI:15378"/>
        <dbReference type="ChEBI" id="CHEBI:18391"/>
        <dbReference type="ChEBI" id="CHEBI:30616"/>
        <dbReference type="ChEBI" id="CHEBI:58759"/>
        <dbReference type="ChEBI" id="CHEBI:456216"/>
        <dbReference type="EC" id="2.7.1.12"/>
    </reaction>
</comment>
<dbReference type="EC" id="2.7.1.12" evidence="3 9"/>
<comment type="pathway">
    <text evidence="1">Carbohydrate acid metabolism.</text>
</comment>
<keyword evidence="7 9" id="KW-0067">ATP-binding</keyword>
<organism evidence="10 11">
    <name type="scientific">Reinekea marina</name>
    <dbReference type="NCBI Taxonomy" id="1310421"/>
    <lineage>
        <taxon>Bacteria</taxon>
        <taxon>Pseudomonadati</taxon>
        <taxon>Pseudomonadota</taxon>
        <taxon>Gammaproteobacteria</taxon>
        <taxon>Oceanospirillales</taxon>
        <taxon>Saccharospirillaceae</taxon>
        <taxon>Reinekea</taxon>
    </lineage>
</organism>
<dbReference type="PANTHER" id="PTHR43442:SF3">
    <property type="entry name" value="GLUCONOKINASE-RELATED"/>
    <property type="match status" value="1"/>
</dbReference>
<protein>
    <recommendedName>
        <fullName evidence="3 9">Gluconokinase</fullName>
        <ecNumber evidence="3 9">2.7.1.12</ecNumber>
    </recommendedName>
</protein>
<gene>
    <name evidence="10" type="ORF">ACFOND_03335</name>
</gene>
<evidence type="ECO:0000256" key="6">
    <source>
        <dbReference type="ARBA" id="ARBA00022777"/>
    </source>
</evidence>
<keyword evidence="5 9" id="KW-0547">Nucleotide-binding</keyword>
<dbReference type="RefSeq" id="WP_290281143.1">
    <property type="nucleotide sequence ID" value="NZ_JAUFQI010000001.1"/>
</dbReference>
<proteinExistence type="inferred from homology"/>
<dbReference type="EMBL" id="JBHRYN010000006">
    <property type="protein sequence ID" value="MFC3700661.1"/>
    <property type="molecule type" value="Genomic_DNA"/>
</dbReference>
<dbReference type="InterPro" id="IPR027417">
    <property type="entry name" value="P-loop_NTPase"/>
</dbReference>
<evidence type="ECO:0000256" key="7">
    <source>
        <dbReference type="ARBA" id="ARBA00022840"/>
    </source>
</evidence>
<evidence type="ECO:0000313" key="10">
    <source>
        <dbReference type="EMBL" id="MFC3700661.1"/>
    </source>
</evidence>
<evidence type="ECO:0000256" key="8">
    <source>
        <dbReference type="ARBA" id="ARBA00048090"/>
    </source>
</evidence>
<dbReference type="Pfam" id="PF01202">
    <property type="entry name" value="SKI"/>
    <property type="match status" value="1"/>
</dbReference>
<comment type="caution">
    <text evidence="10">The sequence shown here is derived from an EMBL/GenBank/DDBJ whole genome shotgun (WGS) entry which is preliminary data.</text>
</comment>
<dbReference type="Gene3D" id="3.40.50.300">
    <property type="entry name" value="P-loop containing nucleotide triphosphate hydrolases"/>
    <property type="match status" value="1"/>
</dbReference>
<dbReference type="Proteomes" id="UP001595710">
    <property type="component" value="Unassembled WGS sequence"/>
</dbReference>
<dbReference type="PANTHER" id="PTHR43442">
    <property type="entry name" value="GLUCONOKINASE-RELATED"/>
    <property type="match status" value="1"/>
</dbReference>
<evidence type="ECO:0000256" key="3">
    <source>
        <dbReference type="ARBA" id="ARBA00012054"/>
    </source>
</evidence>
<keyword evidence="11" id="KW-1185">Reference proteome</keyword>
<evidence type="ECO:0000256" key="2">
    <source>
        <dbReference type="ARBA" id="ARBA00008420"/>
    </source>
</evidence>
<comment type="similarity">
    <text evidence="2 9">Belongs to the gluconokinase GntK/GntV family.</text>
</comment>
<evidence type="ECO:0000256" key="1">
    <source>
        <dbReference type="ARBA" id="ARBA00004761"/>
    </source>
</evidence>